<dbReference type="CDD" id="cd03469">
    <property type="entry name" value="Rieske_RO_Alpha_N"/>
    <property type="match status" value="1"/>
</dbReference>
<dbReference type="eggNOG" id="COG4638">
    <property type="taxonomic scope" value="Bacteria"/>
</dbReference>
<dbReference type="Gene3D" id="2.102.10.10">
    <property type="entry name" value="Rieske [2Fe-2S] iron-sulphur domain"/>
    <property type="match status" value="1"/>
</dbReference>
<evidence type="ECO:0000256" key="2">
    <source>
        <dbReference type="ARBA" id="ARBA00022714"/>
    </source>
</evidence>
<dbReference type="InterPro" id="IPR017941">
    <property type="entry name" value="Rieske_2Fe-2S"/>
</dbReference>
<evidence type="ECO:0000313" key="8">
    <source>
        <dbReference type="EMBL" id="KFN49718.1"/>
    </source>
</evidence>
<reference evidence="8 9" key="1">
    <citation type="submission" date="2013-09" db="EMBL/GenBank/DDBJ databases">
        <title>Genome sequencing of Arenimonas composti.</title>
        <authorList>
            <person name="Chen F."/>
            <person name="Wang G."/>
        </authorList>
    </citation>
    <scope>NUCLEOTIDE SEQUENCE [LARGE SCALE GENOMIC DNA]</scope>
    <source>
        <strain evidence="8 9">TR7-09</strain>
    </source>
</reference>
<dbReference type="GO" id="GO:0051537">
    <property type="term" value="F:2 iron, 2 sulfur cluster binding"/>
    <property type="evidence" value="ECO:0007669"/>
    <property type="project" value="UniProtKB-KW"/>
</dbReference>
<dbReference type="GO" id="GO:0005506">
    <property type="term" value="F:iron ion binding"/>
    <property type="evidence" value="ECO:0007669"/>
    <property type="project" value="InterPro"/>
</dbReference>
<comment type="caution">
    <text evidence="8">The sequence shown here is derived from an EMBL/GenBank/DDBJ whole genome shotgun (WGS) entry which is preliminary data.</text>
</comment>
<dbReference type="GO" id="GO:0016491">
    <property type="term" value="F:oxidoreductase activity"/>
    <property type="evidence" value="ECO:0007669"/>
    <property type="project" value="UniProtKB-KW"/>
</dbReference>
<dbReference type="Pfam" id="PF00848">
    <property type="entry name" value="Ring_hydroxyl_A"/>
    <property type="match status" value="1"/>
</dbReference>
<evidence type="ECO:0000256" key="4">
    <source>
        <dbReference type="ARBA" id="ARBA00023002"/>
    </source>
</evidence>
<evidence type="ECO:0000256" key="6">
    <source>
        <dbReference type="ARBA" id="ARBA00023014"/>
    </source>
</evidence>
<keyword evidence="6" id="KW-0411">Iron-sulfur</keyword>
<dbReference type="Pfam" id="PF00355">
    <property type="entry name" value="Rieske"/>
    <property type="match status" value="1"/>
</dbReference>
<proteinExistence type="predicted"/>
<dbReference type="PROSITE" id="PS51296">
    <property type="entry name" value="RIESKE"/>
    <property type="match status" value="1"/>
</dbReference>
<dbReference type="Proteomes" id="UP000029391">
    <property type="component" value="Unassembled WGS sequence"/>
</dbReference>
<dbReference type="STRING" id="1121013.GCA_000426365_00121"/>
<keyword evidence="2" id="KW-0001">2Fe-2S</keyword>
<evidence type="ECO:0000256" key="1">
    <source>
        <dbReference type="ARBA" id="ARBA00001962"/>
    </source>
</evidence>
<comment type="cofactor">
    <cofactor evidence="1">
        <name>Fe cation</name>
        <dbReference type="ChEBI" id="CHEBI:24875"/>
    </cofactor>
</comment>
<dbReference type="InterPro" id="IPR001663">
    <property type="entry name" value="Rng_hydr_dOase-A"/>
</dbReference>
<sequence length="358" mass="40511">MNPRLPDPLAPQTLDHALALPAAFYTGEAMLERDRRAVFARSWQLVGHESALAGVGDHVVTDLAGLPVVVIRDTAGTLRAYHNVCRHRAGPLALCDGKGAKALRCKYHGWTYTLEGVLRSAPEMKDTKDFDMAQVRLPELRVGVWHGLIFVAGDGAPDFAAFTRGFDDPLRTLSPKDFGFHRRHRYEVACNWKVYCDNYLEGYHVPHIHPGLNSLLDYRQYVTECGDWFSYQYSPLESDDALYGDGDALYYFIYPNTMLNLLPGRLQTNRVLPLGPERCVVEFDYYYAAGEGEEWEARKQADHDFAHQVQDEDIEICEHVQRGLASGSYVPGRLNPLRENALFHFQELLRGAYREGSS</sequence>
<feature type="domain" description="Rieske" evidence="7">
    <location>
        <begin position="43"/>
        <end position="151"/>
    </location>
</feature>
<dbReference type="InterPro" id="IPR036922">
    <property type="entry name" value="Rieske_2Fe-2S_sf"/>
</dbReference>
<name>A0A091BAL6_9GAMM</name>
<accession>A0A091BAL6</accession>
<dbReference type="PANTHER" id="PTHR43756">
    <property type="entry name" value="CHOLINE MONOOXYGENASE, CHLOROPLASTIC"/>
    <property type="match status" value="1"/>
</dbReference>
<dbReference type="Gene3D" id="3.90.380.10">
    <property type="entry name" value="Naphthalene 1,2-dioxygenase Alpha Subunit, Chain A, domain 1"/>
    <property type="match status" value="2"/>
</dbReference>
<protein>
    <recommendedName>
        <fullName evidence="7">Rieske domain-containing protein</fullName>
    </recommendedName>
</protein>
<evidence type="ECO:0000313" key="9">
    <source>
        <dbReference type="Proteomes" id="UP000029391"/>
    </source>
</evidence>
<organism evidence="8 9">
    <name type="scientific">Arenimonas composti TR7-09 = DSM 18010</name>
    <dbReference type="NCBI Taxonomy" id="1121013"/>
    <lineage>
        <taxon>Bacteria</taxon>
        <taxon>Pseudomonadati</taxon>
        <taxon>Pseudomonadota</taxon>
        <taxon>Gammaproteobacteria</taxon>
        <taxon>Lysobacterales</taxon>
        <taxon>Lysobacteraceae</taxon>
        <taxon>Arenimonas</taxon>
    </lineage>
</organism>
<dbReference type="AlphaFoldDB" id="A0A091BAL6"/>
<gene>
    <name evidence="8" type="ORF">P873_09175</name>
</gene>
<keyword evidence="5" id="KW-0408">Iron</keyword>
<dbReference type="EMBL" id="AWXU01000030">
    <property type="protein sequence ID" value="KFN49718.1"/>
    <property type="molecule type" value="Genomic_DNA"/>
</dbReference>
<evidence type="ECO:0000256" key="3">
    <source>
        <dbReference type="ARBA" id="ARBA00022723"/>
    </source>
</evidence>
<dbReference type="PANTHER" id="PTHR43756:SF5">
    <property type="entry name" value="CHOLINE MONOOXYGENASE, CHLOROPLASTIC"/>
    <property type="match status" value="1"/>
</dbReference>
<dbReference type="SUPFAM" id="SSF55961">
    <property type="entry name" value="Bet v1-like"/>
    <property type="match status" value="1"/>
</dbReference>
<keyword evidence="3" id="KW-0479">Metal-binding</keyword>
<evidence type="ECO:0000259" key="7">
    <source>
        <dbReference type="PROSITE" id="PS51296"/>
    </source>
</evidence>
<dbReference type="SUPFAM" id="SSF50022">
    <property type="entry name" value="ISP domain"/>
    <property type="match status" value="1"/>
</dbReference>
<dbReference type="RefSeq" id="WP_051239345.1">
    <property type="nucleotide sequence ID" value="NZ_AUFF01000001.1"/>
</dbReference>
<dbReference type="OrthoDB" id="9769355at2"/>
<dbReference type="PRINTS" id="PR00090">
    <property type="entry name" value="RNGDIOXGNASE"/>
</dbReference>
<dbReference type="InterPro" id="IPR015879">
    <property type="entry name" value="Ring_hydroxy_dOase_asu_C_dom"/>
</dbReference>
<evidence type="ECO:0000256" key="5">
    <source>
        <dbReference type="ARBA" id="ARBA00023004"/>
    </source>
</evidence>
<keyword evidence="9" id="KW-1185">Reference proteome</keyword>
<keyword evidence="4" id="KW-0560">Oxidoreductase</keyword>